<sequence length="82" mass="9408">MNRLEREAAARRIMERVQPVPPPGLYEAAVRRGSRLLRRRTAVRRVLWLLLAVGVVVFAVWALTVQPWAQAPSETTPTFTDW</sequence>
<dbReference type="Proteomes" id="UP001589703">
    <property type="component" value="Unassembled WGS sequence"/>
</dbReference>
<evidence type="ECO:0000256" key="1">
    <source>
        <dbReference type="SAM" id="Phobius"/>
    </source>
</evidence>
<keyword evidence="1" id="KW-0812">Transmembrane</keyword>
<protein>
    <submittedName>
        <fullName evidence="2">Uncharacterized protein</fullName>
    </submittedName>
</protein>
<evidence type="ECO:0000313" key="2">
    <source>
        <dbReference type="EMBL" id="MFB9738492.1"/>
    </source>
</evidence>
<feature type="transmembrane region" description="Helical" evidence="1">
    <location>
        <begin position="46"/>
        <end position="64"/>
    </location>
</feature>
<organism evidence="2 3">
    <name type="scientific">Streptomyces thermocoprophilus</name>
    <dbReference type="NCBI Taxonomy" id="78356"/>
    <lineage>
        <taxon>Bacteria</taxon>
        <taxon>Bacillati</taxon>
        <taxon>Actinomycetota</taxon>
        <taxon>Actinomycetes</taxon>
        <taxon>Kitasatosporales</taxon>
        <taxon>Streptomycetaceae</taxon>
        <taxon>Streptomyces</taxon>
    </lineage>
</organism>
<evidence type="ECO:0000313" key="3">
    <source>
        <dbReference type="Proteomes" id="UP001589703"/>
    </source>
</evidence>
<accession>A0ABV5VLB2</accession>
<comment type="caution">
    <text evidence="2">The sequence shown here is derived from an EMBL/GenBank/DDBJ whole genome shotgun (WGS) entry which is preliminary data.</text>
</comment>
<dbReference type="EMBL" id="JBHMAR010000050">
    <property type="protein sequence ID" value="MFB9738492.1"/>
    <property type="molecule type" value="Genomic_DNA"/>
</dbReference>
<gene>
    <name evidence="2" type="ORF">ACFFRO_25765</name>
</gene>
<keyword evidence="1" id="KW-0472">Membrane</keyword>
<dbReference type="RefSeq" id="WP_247462163.1">
    <property type="nucleotide sequence ID" value="NZ_JBHMAR010000050.1"/>
</dbReference>
<name>A0ABV5VLB2_9ACTN</name>
<keyword evidence="1" id="KW-1133">Transmembrane helix</keyword>
<proteinExistence type="predicted"/>
<reference evidence="2 3" key="1">
    <citation type="submission" date="2024-09" db="EMBL/GenBank/DDBJ databases">
        <authorList>
            <person name="Sun Q."/>
            <person name="Mori K."/>
        </authorList>
    </citation>
    <scope>NUCLEOTIDE SEQUENCE [LARGE SCALE GENOMIC DNA]</scope>
    <source>
        <strain evidence="2 3">JCM 10918</strain>
    </source>
</reference>
<keyword evidence="3" id="KW-1185">Reference proteome</keyword>